<dbReference type="SUPFAM" id="SSF52540">
    <property type="entry name" value="P-loop containing nucleoside triphosphate hydrolases"/>
    <property type="match status" value="1"/>
</dbReference>
<evidence type="ECO:0000313" key="12">
    <source>
        <dbReference type="EMBL" id="SBW11002.1"/>
    </source>
</evidence>
<keyword evidence="4 7" id="KW-0067">ATP-binding</keyword>
<dbReference type="Pfam" id="PF00270">
    <property type="entry name" value="DEAD"/>
    <property type="match status" value="1"/>
</dbReference>
<dbReference type="PROSITE" id="PS51192">
    <property type="entry name" value="HELICASE_ATP_BIND_1"/>
    <property type="match status" value="1"/>
</dbReference>
<dbReference type="PANTHER" id="PTHR47959:SF17">
    <property type="entry name" value="ATP-DEPENDENT RNA HELICASE DEAD BOX FAMILY"/>
    <property type="match status" value="1"/>
</dbReference>
<feature type="domain" description="DEAD-box RNA helicase Q" evidence="11">
    <location>
        <begin position="1"/>
        <end position="29"/>
    </location>
</feature>
<dbReference type="PROSITE" id="PS00039">
    <property type="entry name" value="DEAD_ATP_HELICASE"/>
    <property type="match status" value="1"/>
</dbReference>
<organism evidence="12">
    <name type="scientific">uncultured Alphaproteobacteria bacterium</name>
    <dbReference type="NCBI Taxonomy" id="91750"/>
    <lineage>
        <taxon>Bacteria</taxon>
        <taxon>Pseudomonadati</taxon>
        <taxon>Pseudomonadota</taxon>
        <taxon>Alphaproteobacteria</taxon>
        <taxon>environmental samples</taxon>
    </lineage>
</organism>
<dbReference type="GO" id="GO:0016787">
    <property type="term" value="F:hydrolase activity"/>
    <property type="evidence" value="ECO:0007669"/>
    <property type="project" value="UniProtKB-KW"/>
</dbReference>
<dbReference type="CDD" id="cd00268">
    <property type="entry name" value="DEADc"/>
    <property type="match status" value="1"/>
</dbReference>
<feature type="compositionally biased region" description="Basic and acidic residues" evidence="8">
    <location>
        <begin position="398"/>
        <end position="447"/>
    </location>
</feature>
<dbReference type="InterPro" id="IPR027417">
    <property type="entry name" value="P-loop_NTPase"/>
</dbReference>
<evidence type="ECO:0000256" key="4">
    <source>
        <dbReference type="ARBA" id="ARBA00022840"/>
    </source>
</evidence>
<keyword evidence="1 7" id="KW-0547">Nucleotide-binding</keyword>
<evidence type="ECO:0000259" key="10">
    <source>
        <dbReference type="PROSITE" id="PS51194"/>
    </source>
</evidence>
<reference evidence="12" key="1">
    <citation type="submission" date="2016-04" db="EMBL/GenBank/DDBJ databases">
        <authorList>
            <person name="Evans L.H."/>
            <person name="Alamgir A."/>
            <person name="Owens N."/>
            <person name="Weber N.D."/>
            <person name="Virtaneva K."/>
            <person name="Barbian K."/>
            <person name="Babar A."/>
            <person name="Rosenke K."/>
        </authorList>
    </citation>
    <scope>NUCLEOTIDE SEQUENCE</scope>
    <source>
        <strain evidence="12">86</strain>
    </source>
</reference>
<dbReference type="CDD" id="cd18787">
    <property type="entry name" value="SF2_C_DEAD"/>
    <property type="match status" value="1"/>
</dbReference>
<dbReference type="InterPro" id="IPR000629">
    <property type="entry name" value="RNA-helicase_DEAD-box_CS"/>
</dbReference>
<dbReference type="InterPro" id="IPR014001">
    <property type="entry name" value="Helicase_ATP-bd"/>
</dbReference>
<dbReference type="Gene3D" id="3.40.50.300">
    <property type="entry name" value="P-loop containing nucleotide triphosphate hydrolases"/>
    <property type="match status" value="2"/>
</dbReference>
<dbReference type="InterPro" id="IPR044742">
    <property type="entry name" value="DEAD/DEAH_RhlB"/>
</dbReference>
<accession>A0A212KH79</accession>
<dbReference type="GO" id="GO:0003676">
    <property type="term" value="F:nucleic acid binding"/>
    <property type="evidence" value="ECO:0007669"/>
    <property type="project" value="InterPro"/>
</dbReference>
<feature type="short sequence motif" description="Q motif" evidence="6">
    <location>
        <begin position="1"/>
        <end position="29"/>
    </location>
</feature>
<dbReference type="PROSITE" id="PS51195">
    <property type="entry name" value="Q_MOTIF"/>
    <property type="match status" value="1"/>
</dbReference>
<keyword evidence="2 7" id="KW-0378">Hydrolase</keyword>
<evidence type="ECO:0000256" key="5">
    <source>
        <dbReference type="ARBA" id="ARBA00038437"/>
    </source>
</evidence>
<sequence length="447" mass="48023">MTFDAFALHPLVLKAVAACGLTEPTPVQAEAIPHVLAGRDVLATAATGTGKTAAYLLPVLSAIAAQPVRRHPGAPTVLILTPTRELAGQVGRSVRDFGKFANVQSVEIVGGMPYREQLRRLARPVDVAVATPGRLLDHVRANRLDLSRIDTLILDEADRMLDMGFAEDVAAIGAACPAERRTLLFTATLDRAMETLARALLRDPARVAIATTESKPDIVQALFHADDLAHKKALLAHHVSRPEVGKAIVFVATKRDADDLARELAEAGHAVAALHGDLSQGQRNHTLKRLHDGRLRLLVATDVAARGIDVRDISHVINFDLPRVAEDYVHRIGRTGRAGATGTAISFAGRDDMGLVIRIERFTHTPLPVMVVPGLEPKLPPRRAPSRPGPKRPGNGGFRKDGPRGEGGFRKEGARKDGGFRKDGPRPGKRDAAGRRPSRGDAGRKRA</sequence>
<feature type="domain" description="Helicase ATP-binding" evidence="9">
    <location>
        <begin position="32"/>
        <end position="207"/>
    </location>
</feature>
<evidence type="ECO:0000256" key="1">
    <source>
        <dbReference type="ARBA" id="ARBA00022741"/>
    </source>
</evidence>
<evidence type="ECO:0000256" key="6">
    <source>
        <dbReference type="PROSITE-ProRule" id="PRU00552"/>
    </source>
</evidence>
<gene>
    <name evidence="12" type="primary">rhlE</name>
    <name evidence="12" type="ORF">KL86APRO_20045</name>
</gene>
<dbReference type="GO" id="GO:0005829">
    <property type="term" value="C:cytosol"/>
    <property type="evidence" value="ECO:0007669"/>
    <property type="project" value="TreeGrafter"/>
</dbReference>
<evidence type="ECO:0000259" key="11">
    <source>
        <dbReference type="PROSITE" id="PS51195"/>
    </source>
</evidence>
<dbReference type="InterPro" id="IPR001650">
    <property type="entry name" value="Helicase_C-like"/>
</dbReference>
<protein>
    <submittedName>
        <fullName evidence="12">ATP-dependent RNA helicase RhlE</fullName>
        <ecNumber evidence="12">3.6.4.13</ecNumber>
    </submittedName>
</protein>
<dbReference type="GO" id="GO:0005524">
    <property type="term" value="F:ATP binding"/>
    <property type="evidence" value="ECO:0007669"/>
    <property type="project" value="UniProtKB-KW"/>
</dbReference>
<evidence type="ECO:0000259" key="9">
    <source>
        <dbReference type="PROSITE" id="PS51192"/>
    </source>
</evidence>
<dbReference type="PROSITE" id="PS51194">
    <property type="entry name" value="HELICASE_CTER"/>
    <property type="match status" value="1"/>
</dbReference>
<name>A0A212KH79_9PROT</name>
<feature type="domain" description="Helicase C-terminal" evidence="10">
    <location>
        <begin position="234"/>
        <end position="378"/>
    </location>
</feature>
<dbReference type="EMBL" id="FLUO01000002">
    <property type="protein sequence ID" value="SBW11002.1"/>
    <property type="molecule type" value="Genomic_DNA"/>
</dbReference>
<evidence type="ECO:0000256" key="8">
    <source>
        <dbReference type="SAM" id="MobiDB-lite"/>
    </source>
</evidence>
<dbReference type="InterPro" id="IPR011545">
    <property type="entry name" value="DEAD/DEAH_box_helicase_dom"/>
</dbReference>
<dbReference type="EC" id="3.6.4.13" evidence="12"/>
<evidence type="ECO:0000256" key="7">
    <source>
        <dbReference type="RuleBase" id="RU000492"/>
    </source>
</evidence>
<dbReference type="GO" id="GO:0003724">
    <property type="term" value="F:RNA helicase activity"/>
    <property type="evidence" value="ECO:0007669"/>
    <property type="project" value="UniProtKB-EC"/>
</dbReference>
<keyword evidence="3 7" id="KW-0347">Helicase</keyword>
<comment type="similarity">
    <text evidence="5 7">Belongs to the DEAD box helicase family.</text>
</comment>
<dbReference type="Pfam" id="PF00271">
    <property type="entry name" value="Helicase_C"/>
    <property type="match status" value="1"/>
</dbReference>
<evidence type="ECO:0000256" key="2">
    <source>
        <dbReference type="ARBA" id="ARBA00022801"/>
    </source>
</evidence>
<proteinExistence type="inferred from homology"/>
<dbReference type="InterPro" id="IPR050079">
    <property type="entry name" value="DEAD_box_RNA_helicase"/>
</dbReference>
<dbReference type="PANTHER" id="PTHR47959">
    <property type="entry name" value="ATP-DEPENDENT RNA HELICASE RHLE-RELATED"/>
    <property type="match status" value="1"/>
</dbReference>
<feature type="region of interest" description="Disordered" evidence="8">
    <location>
        <begin position="371"/>
        <end position="447"/>
    </location>
</feature>
<dbReference type="InterPro" id="IPR014014">
    <property type="entry name" value="RNA_helicase_DEAD_Q_motif"/>
</dbReference>
<dbReference type="AlphaFoldDB" id="A0A212KH79"/>
<evidence type="ECO:0000256" key="3">
    <source>
        <dbReference type="ARBA" id="ARBA00022806"/>
    </source>
</evidence>
<dbReference type="SMART" id="SM00490">
    <property type="entry name" value="HELICc"/>
    <property type="match status" value="1"/>
</dbReference>
<dbReference type="SMART" id="SM00487">
    <property type="entry name" value="DEXDc"/>
    <property type="match status" value="1"/>
</dbReference>